<organism evidence="1 3">
    <name type="scientific">Thalassomonas viridans</name>
    <dbReference type="NCBI Taxonomy" id="137584"/>
    <lineage>
        <taxon>Bacteria</taxon>
        <taxon>Pseudomonadati</taxon>
        <taxon>Pseudomonadota</taxon>
        <taxon>Gammaproteobacteria</taxon>
        <taxon>Alteromonadales</taxon>
        <taxon>Colwelliaceae</taxon>
        <taxon>Thalassomonas</taxon>
    </lineage>
</organism>
<protein>
    <submittedName>
        <fullName evidence="1">ATP-binding protein</fullName>
    </submittedName>
</protein>
<evidence type="ECO:0000313" key="2">
    <source>
        <dbReference type="EMBL" id="WDE08938.1"/>
    </source>
</evidence>
<dbReference type="EMBL" id="CP059734">
    <property type="protein sequence ID" value="WDE08891.1"/>
    <property type="molecule type" value="Genomic_DNA"/>
</dbReference>
<dbReference type="SUPFAM" id="SSF52540">
    <property type="entry name" value="P-loop containing nucleoside triphosphate hydrolases"/>
    <property type="match status" value="1"/>
</dbReference>
<dbReference type="InterPro" id="IPR027417">
    <property type="entry name" value="P-loop_NTPase"/>
</dbReference>
<dbReference type="Proteomes" id="UP000032352">
    <property type="component" value="Chromosome pTvir"/>
</dbReference>
<keyword evidence="3" id="KW-1185">Reference proteome</keyword>
<reference evidence="1" key="2">
    <citation type="submission" date="2020-07" db="EMBL/GenBank/DDBJ databases">
        <authorList>
            <person name="van Zyl L.J."/>
            <person name="Busche T."/>
            <person name="Ruckert C."/>
            <person name="Kalinowski J."/>
            <person name="Trindade M.I."/>
        </authorList>
    </citation>
    <scope>NUCLEOTIDE SEQUENCE</scope>
    <source>
        <strain evidence="1">XOM25</strain>
    </source>
</reference>
<sequence length="1549" mass="176111">MSYYKPKRSLGQFYSFVTGAYKHNMFKGGIADKLGNGYESKWIVKYLILLASGKAEWFKFEGLDAEYTGFEFACGINGRTEWHQTKNNCPTGNWSINALASKGVLKAFANRLGNDPTAHCFFISQDNAKDFRTLSEKSRIANDLPQLEVNLSEKQEEALTELRKYWNVDGTTLFDWLNRSIVEIIPERELDTFIDCYGDLYFQDGKGTYSFLRGILEENFNAKLTIDGLREQISIKGTLAFKSWLFDSTLKKKVDEETEAYLDSYLPFGFSGTTIERQIENDVVDVILNQQSDIDIVFITGSAGVGKSGINRGVLKKLIDIEIPVLAFRIDQFLSCNNKEELGLQLTGRQESPVTTLKTLSPDDVAVLFIDQVDAVSDISGREGNVKKVLLRLLEDAKLFGTIKVVMSCRTFDLNNDARLKDIYDQDAVSNIEVPQLDWDSEIQPLLAEKGVELQQLTDKQKQLLSLPINLTIFLNVYEPGFSFSSTTILYDTFLNKKQRHISSTSRPNWTLAQVLAELSQWMSEKQQLLAPTQILDKYPNALEVLSSEGLITSFRHNVNFFHESFFDYIYARSFVTSNTNIYEMLCSGEQYLFRRTQVRQILEALREIDSQRYISELSPLLKSDNIRYHIKSAVAQWLRSLKSPTSEEFKLLTELNTEKDKFHPLFKIAALAPEGWFKLLTNNGWLQQYLTHGSEEQIHDILWFLSVNAEKSYEDVMLVLRNALAVNPRIAGKLFPWFNRLHLRAPVAALLGLYLELIDKNPKDFLKNIVSNNLSMNFHGWVESSPDLCGQLIKKVYSIWCSENSDEIPFARDAESIIDTHSLSKIAEKSPLAFIEGTTEVFVYAVTAVLNTDKHHYNFSRRAYSGMNHGFDDFLSKYRKSMIQIASEQPEAAKEYLLLLPAKKHECFMHIYLEVIAVVPESLSYLLPDLVDDELAFEAGFDGAKWLSLANAYKSASPYLNEDQSQLIEEHITNYIPEIMDSFRIYQSVKSGGNDYWQPTNKTAIYYLNRSGYKQWCILETVGRNILNDLSNAKLTQLRRKFSDCKVEKPDHKEASIVGSPLSKSSTEKMDDESWLSAIKKYSEEWTPDRRLGEGGARELASCLHGYAAQNPARFTNLCLKVPYNSNPAYVREILIGLSESENSSITDTELINVILHAHGHPNKPFGEAISRLLRAKPHLTENPDILDLLIWYALNGDSNDDEDVDESNVARESTDIDSLLQGGSRLHIRGINGARGSAWDALHIVFSEISSTEEKVINAIKFAVENEPLVSIRCCIIESFCTIFDKDKTLFSELINQLIDPAHCKTYKPYKSLSPLITRTGIYLFPYVFFHIPELAMELVGKLINSGCEDMHLIGVWLIYCESFRDKNYIETADAYPMTNSEYRKIMASVASNVINWTGSKNRAETLLNDFFHDDDDDIRGIAADSFRNIDKADFIFHKDLCHNFINSPAFIGHSSSMLYKIEDVEVNISDIIISSAEKVINTAIAKRQAGKEFSSDLYQLQDNLKSAYLASEANPGERKQILDLIDLMLVHEIYGVEAITTLDDRY</sequence>
<gene>
    <name evidence="2" type="ORF">SG34_029570</name>
    <name evidence="1" type="ORF">SG34_033935</name>
</gene>
<accession>A0AAE9Z8U5</accession>
<reference evidence="1 3" key="3">
    <citation type="journal article" date="2022" name="Mar. Drugs">
        <title>Bioassay-Guided Fractionation Leads to the Detection of Cholic Acid Generated by the Rare Thalassomonas sp.</title>
        <authorList>
            <person name="Pheiffer F."/>
            <person name="Schneider Y.K."/>
            <person name="Hansen E.H."/>
            <person name="Andersen J.H."/>
            <person name="Isaksson J."/>
            <person name="Busche T."/>
            <person name="R C."/>
            <person name="Kalinowski J."/>
            <person name="Zyl L.V."/>
            <person name="Trindade M."/>
        </authorList>
    </citation>
    <scope>NUCLEOTIDE SEQUENCE [LARGE SCALE GENOMIC DNA]</scope>
    <source>
        <strain evidence="1 3">XOM25</strain>
    </source>
</reference>
<keyword evidence="1" id="KW-0067">ATP-binding</keyword>
<dbReference type="KEGG" id="tvd:SG34_029570"/>
<dbReference type="GO" id="GO:0005524">
    <property type="term" value="F:ATP binding"/>
    <property type="evidence" value="ECO:0007669"/>
    <property type="project" value="UniProtKB-KW"/>
</dbReference>
<dbReference type="KEGG" id="tvd:SG34_033935"/>
<reference evidence="1 3" key="1">
    <citation type="journal article" date="2015" name="Genome Announc.">
        <title>Draft Genome Sequences of Marine Isolates of Thalassomonas viridans and Thalassomonas actiniarum.</title>
        <authorList>
            <person name="Olonade I."/>
            <person name="van Zyl L.J."/>
            <person name="Trindade M."/>
        </authorList>
    </citation>
    <scope>NUCLEOTIDE SEQUENCE [LARGE SCALE GENOMIC DNA]</scope>
    <source>
        <strain evidence="1 3">XOM25</strain>
    </source>
</reference>
<keyword evidence="1" id="KW-0547">Nucleotide-binding</keyword>
<dbReference type="RefSeq" id="WP_152647325.1">
    <property type="nucleotide sequence ID" value="NZ_CP059734.1"/>
</dbReference>
<evidence type="ECO:0000313" key="1">
    <source>
        <dbReference type="EMBL" id="WDE08891.1"/>
    </source>
</evidence>
<evidence type="ECO:0000313" key="3">
    <source>
        <dbReference type="Proteomes" id="UP000032352"/>
    </source>
</evidence>
<name>A0AAE9Z8U5_9GAMM</name>
<dbReference type="EMBL" id="CP059734">
    <property type="protein sequence ID" value="WDE08938.1"/>
    <property type="molecule type" value="Genomic_DNA"/>
</dbReference>
<proteinExistence type="predicted"/>